<dbReference type="Proteomes" id="UP001332243">
    <property type="component" value="Unassembled WGS sequence"/>
</dbReference>
<feature type="transmembrane region" description="Helical" evidence="1">
    <location>
        <begin position="122"/>
        <end position="143"/>
    </location>
</feature>
<keyword evidence="3" id="KW-1185">Reference proteome</keyword>
<proteinExistence type="predicted"/>
<keyword evidence="1" id="KW-0472">Membrane</keyword>
<dbReference type="RefSeq" id="WP_331214334.1">
    <property type="nucleotide sequence ID" value="NZ_JAZGQK010000009.1"/>
</dbReference>
<evidence type="ECO:0000313" key="3">
    <source>
        <dbReference type="Proteomes" id="UP001332243"/>
    </source>
</evidence>
<keyword evidence="1" id="KW-1133">Transmembrane helix</keyword>
<name>A0ABU7RRS8_9ACTN</name>
<feature type="transmembrane region" description="Helical" evidence="1">
    <location>
        <begin position="49"/>
        <end position="68"/>
    </location>
</feature>
<feature type="transmembrane region" description="Helical" evidence="1">
    <location>
        <begin position="7"/>
        <end position="29"/>
    </location>
</feature>
<feature type="transmembrane region" description="Helical" evidence="1">
    <location>
        <begin position="306"/>
        <end position="326"/>
    </location>
</feature>
<feature type="transmembrane region" description="Helical" evidence="1">
    <location>
        <begin position="80"/>
        <end position="102"/>
    </location>
</feature>
<dbReference type="EMBL" id="JAZGQK010000009">
    <property type="protein sequence ID" value="MEE6259203.1"/>
    <property type="molecule type" value="Genomic_DNA"/>
</dbReference>
<protein>
    <submittedName>
        <fullName evidence="2">Uncharacterized protein</fullName>
    </submittedName>
</protein>
<gene>
    <name evidence="2" type="ORF">V1633_11975</name>
</gene>
<evidence type="ECO:0000256" key="1">
    <source>
        <dbReference type="SAM" id="Phobius"/>
    </source>
</evidence>
<sequence length="335" mass="34663">MSRSARFLTPFAVALGGIPAGLVLALVWLDGRHYEGYRPELSELTGAATVAAAGVTLLLGYLHGAGVPADADRPTRGRNLLLVLGAGAALTALTLLANDVLYRYVVPLDADLTNNRPWSPGRWLTVVALPVLVGALGYGLGLLRGQAARPADDRARPLSGRRWLLAAVVVAVGGLLVVPDFVRVGAELATGRFVPAGAVTVASSERTSVPLASGRHAVFRLYGGDLSASQCTLVDARGGTLRLAEPSVLFTDNSDSIVTVLLGTFDVPAAGAVTVECRGGPHETYQVGGLPEVRGPLPALVYGPTVLPPLIGVLPGVLLAAGWFLAGTVRKRVRA</sequence>
<evidence type="ECO:0000313" key="2">
    <source>
        <dbReference type="EMBL" id="MEE6259203.1"/>
    </source>
</evidence>
<feature type="transmembrane region" description="Helical" evidence="1">
    <location>
        <begin position="163"/>
        <end position="182"/>
    </location>
</feature>
<organism evidence="2 3">
    <name type="scientific">Plantactinospora sonchi</name>
    <dbReference type="NCBI Taxonomy" id="1544735"/>
    <lineage>
        <taxon>Bacteria</taxon>
        <taxon>Bacillati</taxon>
        <taxon>Actinomycetota</taxon>
        <taxon>Actinomycetes</taxon>
        <taxon>Micromonosporales</taxon>
        <taxon>Micromonosporaceae</taxon>
        <taxon>Plantactinospora</taxon>
    </lineage>
</organism>
<keyword evidence="1" id="KW-0812">Transmembrane</keyword>
<comment type="caution">
    <text evidence="2">The sequence shown here is derived from an EMBL/GenBank/DDBJ whole genome shotgun (WGS) entry which is preliminary data.</text>
</comment>
<accession>A0ABU7RRS8</accession>
<reference evidence="2 3" key="1">
    <citation type="submission" date="2024-01" db="EMBL/GenBank/DDBJ databases">
        <title>Genome insights into Plantactinospora sonchi sp. nov.</title>
        <authorList>
            <person name="Wang L."/>
        </authorList>
    </citation>
    <scope>NUCLEOTIDE SEQUENCE [LARGE SCALE GENOMIC DNA]</scope>
    <source>
        <strain evidence="2 3">NEAU-QY2</strain>
    </source>
</reference>